<keyword evidence="2" id="KW-1185">Reference proteome</keyword>
<dbReference type="InParanoid" id="A0A1U8AIY2"/>
<sequence length="140" mass="15629">MFKGGRGHITTWRTLVKWTIEGDVAVLSSPRPGTARSKRNSSVASEDDMEPEVNGCVAGKVRRYITIDTGDPPGAILHFYAGDTYDANSKVDDDHILKKFQNKGIWYLIVLGFLATTQHEYIALHGFRHLKIGISVRKKT</sequence>
<reference evidence="3" key="1">
    <citation type="submission" date="2025-08" db="UniProtKB">
        <authorList>
            <consortium name="RefSeq"/>
        </authorList>
    </citation>
    <scope>IDENTIFICATION</scope>
</reference>
<evidence type="ECO:0000313" key="2">
    <source>
        <dbReference type="Proteomes" id="UP000189703"/>
    </source>
</evidence>
<dbReference type="KEGG" id="nnu:104603505"/>
<proteinExistence type="predicted"/>
<gene>
    <name evidence="3" type="primary">LOC104603505</name>
</gene>
<dbReference type="RefSeq" id="XP_010265855.1">
    <property type="nucleotide sequence ID" value="XM_010267553.2"/>
</dbReference>
<protein>
    <submittedName>
        <fullName evidence="3">Uncharacterized protein LOC104603505 isoform X1</fullName>
    </submittedName>
</protein>
<dbReference type="Proteomes" id="UP000189703">
    <property type="component" value="Unplaced"/>
</dbReference>
<feature type="region of interest" description="Disordered" evidence="1">
    <location>
        <begin position="29"/>
        <end position="51"/>
    </location>
</feature>
<accession>A0A1U8AIY2</accession>
<evidence type="ECO:0000256" key="1">
    <source>
        <dbReference type="SAM" id="MobiDB-lite"/>
    </source>
</evidence>
<organism evidence="2 3">
    <name type="scientific">Nelumbo nucifera</name>
    <name type="common">Sacred lotus</name>
    <dbReference type="NCBI Taxonomy" id="4432"/>
    <lineage>
        <taxon>Eukaryota</taxon>
        <taxon>Viridiplantae</taxon>
        <taxon>Streptophyta</taxon>
        <taxon>Embryophyta</taxon>
        <taxon>Tracheophyta</taxon>
        <taxon>Spermatophyta</taxon>
        <taxon>Magnoliopsida</taxon>
        <taxon>Proteales</taxon>
        <taxon>Nelumbonaceae</taxon>
        <taxon>Nelumbo</taxon>
    </lineage>
</organism>
<evidence type="ECO:0000313" key="3">
    <source>
        <dbReference type="RefSeq" id="XP_010265855.1"/>
    </source>
</evidence>
<dbReference type="OrthoDB" id="6513042at2759"/>
<name>A0A1U8AIY2_NELNU</name>
<dbReference type="GeneID" id="104603505"/>
<dbReference type="STRING" id="4432.A0A1U8AIY2"/>
<dbReference type="AlphaFoldDB" id="A0A1U8AIY2"/>
<dbReference type="eggNOG" id="KOG1801">
    <property type="taxonomic scope" value="Eukaryota"/>
</dbReference>